<evidence type="ECO:0000256" key="5">
    <source>
        <dbReference type="ARBA" id="ARBA00022448"/>
    </source>
</evidence>
<evidence type="ECO:0000256" key="12">
    <source>
        <dbReference type="ARBA" id="ARBA00023128"/>
    </source>
</evidence>
<keyword evidence="7 15" id="KW-0812">Transmembrane</keyword>
<evidence type="ECO:0000256" key="9">
    <source>
        <dbReference type="ARBA" id="ARBA00022982"/>
    </source>
</evidence>
<dbReference type="GO" id="GO:0008137">
    <property type="term" value="F:NADH dehydrogenase (ubiquinone) activity"/>
    <property type="evidence" value="ECO:0007669"/>
    <property type="project" value="UniProtKB-UniRule"/>
</dbReference>
<evidence type="ECO:0000256" key="3">
    <source>
        <dbReference type="ARBA" id="ARBA00012944"/>
    </source>
</evidence>
<dbReference type="GO" id="GO:0031966">
    <property type="term" value="C:mitochondrial membrane"/>
    <property type="evidence" value="ECO:0007669"/>
    <property type="project" value="UniProtKB-SubCell"/>
</dbReference>
<dbReference type="Pfam" id="PF00499">
    <property type="entry name" value="Oxidored_q3"/>
    <property type="match status" value="1"/>
</dbReference>
<reference evidence="16" key="1">
    <citation type="submission" date="2022-05" db="EMBL/GenBank/DDBJ databases">
        <authorList>
            <person name="Wei Z."/>
            <person name="Shi A."/>
        </authorList>
    </citation>
    <scope>NUCLEOTIDE SEQUENCE</scope>
</reference>
<protein>
    <recommendedName>
        <fullName evidence="4 15">NADH-ubiquinone oxidoreductase chain 6</fullName>
        <ecNumber evidence="3 15">7.1.1.2</ecNumber>
    </recommendedName>
</protein>
<keyword evidence="13 15" id="KW-0472">Membrane</keyword>
<comment type="function">
    <text evidence="15">Core subunit of the mitochondrial membrane respiratory chain NADH dehydrogenase (Complex I) which catalyzes electron transfer from NADH through the respiratory chain, using ubiquinone as an electron acceptor. Essential for the catalytic activity and assembly of complex I.</text>
</comment>
<feature type="transmembrane region" description="Helical" evidence="15">
    <location>
        <begin position="140"/>
        <end position="158"/>
    </location>
</feature>
<keyword evidence="10 15" id="KW-1133">Transmembrane helix</keyword>
<keyword evidence="8 15" id="KW-1278">Translocase</keyword>
<evidence type="ECO:0000256" key="7">
    <source>
        <dbReference type="ARBA" id="ARBA00022692"/>
    </source>
</evidence>
<evidence type="ECO:0000256" key="14">
    <source>
        <dbReference type="ARBA" id="ARBA00049551"/>
    </source>
</evidence>
<keyword evidence="12 15" id="KW-0496">Mitochondrion</keyword>
<evidence type="ECO:0000256" key="13">
    <source>
        <dbReference type="ARBA" id="ARBA00023136"/>
    </source>
</evidence>
<dbReference type="CTD" id="4541"/>
<evidence type="ECO:0000256" key="2">
    <source>
        <dbReference type="ARBA" id="ARBA00005698"/>
    </source>
</evidence>
<evidence type="ECO:0000256" key="4">
    <source>
        <dbReference type="ARBA" id="ARBA00021095"/>
    </source>
</evidence>
<gene>
    <name evidence="16" type="primary">ND6</name>
</gene>
<dbReference type="AlphaFoldDB" id="A0A9E9FWC5"/>
<keyword evidence="5 15" id="KW-0813">Transport</keyword>
<sequence>MIMLMLLSFLISIMFLMTKHPLSMGFNLLIQSILISMITGMLNFNFWYSYMLFLIMVGGMLILFIYMTSVASNEKFKFSMKSVMLLMISFIIAIMIMYQFKMNTLEMENFTSMMEKTETLNQFNWLNSIKKFFIYPQNTSLVMLMSYLFLTLIAIVKITNIKYGPLRTTN</sequence>
<dbReference type="InterPro" id="IPR050269">
    <property type="entry name" value="ComplexI_Subunit6"/>
</dbReference>
<feature type="transmembrane region" description="Helical" evidence="15">
    <location>
        <begin position="49"/>
        <end position="71"/>
    </location>
</feature>
<dbReference type="GeneID" id="77651291"/>
<geneLocation type="mitochondrion" evidence="16"/>
<evidence type="ECO:0000256" key="6">
    <source>
        <dbReference type="ARBA" id="ARBA00022660"/>
    </source>
</evidence>
<dbReference type="PANTHER" id="PTHR11435:SF1">
    <property type="entry name" value="NADH-UBIQUINONE OXIDOREDUCTASE CHAIN 6"/>
    <property type="match status" value="1"/>
</dbReference>
<accession>A0A9E9FWC5</accession>
<organism evidence="16">
    <name type="scientific">Agrilus discalis</name>
    <dbReference type="NCBI Taxonomy" id="3013958"/>
    <lineage>
        <taxon>Eukaryota</taxon>
        <taxon>Metazoa</taxon>
        <taxon>Ecdysozoa</taxon>
        <taxon>Arthropoda</taxon>
        <taxon>Hexapoda</taxon>
        <taxon>Insecta</taxon>
        <taxon>Pterygota</taxon>
        <taxon>Neoptera</taxon>
        <taxon>Endopterygota</taxon>
        <taxon>Coleoptera</taxon>
        <taxon>Polyphaga</taxon>
        <taxon>Elateriformia</taxon>
        <taxon>Buprestoidea</taxon>
        <taxon>Buprestidae</taxon>
        <taxon>Agrilinae</taxon>
        <taxon>Agrilus</taxon>
    </lineage>
</organism>
<proteinExistence type="inferred from homology"/>
<dbReference type="InterPro" id="IPR001457">
    <property type="entry name" value="NADH_UbQ/plastoQ_OxRdtase_su6"/>
</dbReference>
<keyword evidence="6 15" id="KW-0679">Respiratory chain</keyword>
<keyword evidence="15" id="KW-0830">Ubiquinone</keyword>
<evidence type="ECO:0000256" key="11">
    <source>
        <dbReference type="ARBA" id="ARBA00023027"/>
    </source>
</evidence>
<dbReference type="EC" id="7.1.1.2" evidence="3 15"/>
<comment type="subcellular location">
    <subcellularLocation>
        <location evidence="1 15">Mitochondrion membrane</location>
        <topology evidence="1 15">Multi-pass membrane protein</topology>
    </subcellularLocation>
</comment>
<dbReference type="RefSeq" id="YP_010610501.1">
    <property type="nucleotide sequence ID" value="NC_069980.1"/>
</dbReference>
<evidence type="ECO:0000256" key="15">
    <source>
        <dbReference type="RuleBase" id="RU004430"/>
    </source>
</evidence>
<evidence type="ECO:0000313" key="16">
    <source>
        <dbReference type="EMBL" id="WAP90841.1"/>
    </source>
</evidence>
<dbReference type="EMBL" id="ON644870">
    <property type="protein sequence ID" value="WAP90841.1"/>
    <property type="molecule type" value="Genomic_DNA"/>
</dbReference>
<evidence type="ECO:0000256" key="1">
    <source>
        <dbReference type="ARBA" id="ARBA00004225"/>
    </source>
</evidence>
<name>A0A9E9FWC5_9COLE</name>
<comment type="similarity">
    <text evidence="2 15">Belongs to the complex I subunit 6 family.</text>
</comment>
<evidence type="ECO:0000256" key="10">
    <source>
        <dbReference type="ARBA" id="ARBA00022989"/>
    </source>
</evidence>
<keyword evidence="9 15" id="KW-0249">Electron transport</keyword>
<feature type="transmembrane region" description="Helical" evidence="15">
    <location>
        <begin position="83"/>
        <end position="100"/>
    </location>
</feature>
<keyword evidence="11 15" id="KW-0520">NAD</keyword>
<evidence type="ECO:0000256" key="8">
    <source>
        <dbReference type="ARBA" id="ARBA00022967"/>
    </source>
</evidence>
<dbReference type="PANTHER" id="PTHR11435">
    <property type="entry name" value="NADH UBIQUINONE OXIDOREDUCTASE SUBUNIT ND6"/>
    <property type="match status" value="1"/>
</dbReference>
<comment type="catalytic activity">
    <reaction evidence="14 15">
        <text>a ubiquinone + NADH + 5 H(+)(in) = a ubiquinol + NAD(+) + 4 H(+)(out)</text>
        <dbReference type="Rhea" id="RHEA:29091"/>
        <dbReference type="Rhea" id="RHEA-COMP:9565"/>
        <dbReference type="Rhea" id="RHEA-COMP:9566"/>
        <dbReference type="ChEBI" id="CHEBI:15378"/>
        <dbReference type="ChEBI" id="CHEBI:16389"/>
        <dbReference type="ChEBI" id="CHEBI:17976"/>
        <dbReference type="ChEBI" id="CHEBI:57540"/>
        <dbReference type="ChEBI" id="CHEBI:57945"/>
        <dbReference type="EC" id="7.1.1.2"/>
    </reaction>
</comment>